<reference evidence="1" key="1">
    <citation type="journal article" date="2020" name="mSystems">
        <title>Genome- and Community-Level Interaction Insights into Carbon Utilization and Element Cycling Functions of Hydrothermarchaeota in Hydrothermal Sediment.</title>
        <authorList>
            <person name="Zhou Z."/>
            <person name="Liu Y."/>
            <person name="Xu W."/>
            <person name="Pan J."/>
            <person name="Luo Z.H."/>
            <person name="Li M."/>
        </authorList>
    </citation>
    <scope>NUCLEOTIDE SEQUENCE [LARGE SCALE GENOMIC DNA]</scope>
    <source>
        <strain evidence="1">HyVt-115</strain>
    </source>
</reference>
<dbReference type="Gene3D" id="3.40.50.12780">
    <property type="entry name" value="N-terminal domain of ligase-like"/>
    <property type="match status" value="1"/>
</dbReference>
<organism evidence="1">
    <name type="scientific">Thermosulfidibacter takaii</name>
    <dbReference type="NCBI Taxonomy" id="412593"/>
    <lineage>
        <taxon>Bacteria</taxon>
        <taxon>Pseudomonadati</taxon>
        <taxon>Thermosulfidibacterota</taxon>
        <taxon>Thermosulfidibacteria</taxon>
        <taxon>Thermosulfidibacterales</taxon>
        <taxon>Thermosulfidibacteraceae</taxon>
    </lineage>
</organism>
<feature type="non-terminal residue" evidence="1">
    <location>
        <position position="189"/>
    </location>
</feature>
<comment type="caution">
    <text evidence="1">The sequence shown here is derived from an EMBL/GenBank/DDBJ whole genome shotgun (WGS) entry which is preliminary data.</text>
</comment>
<dbReference type="GO" id="GO:0016874">
    <property type="term" value="F:ligase activity"/>
    <property type="evidence" value="ECO:0007669"/>
    <property type="project" value="UniProtKB-KW"/>
</dbReference>
<keyword evidence="1" id="KW-0436">Ligase</keyword>
<proteinExistence type="predicted"/>
<dbReference type="AlphaFoldDB" id="A0A7C0U6P5"/>
<dbReference type="PANTHER" id="PTHR43845:SF1">
    <property type="entry name" value="BLR5969 PROTEIN"/>
    <property type="match status" value="1"/>
</dbReference>
<name>A0A7C0U6P5_9BACT</name>
<dbReference type="InterPro" id="IPR042099">
    <property type="entry name" value="ANL_N_sf"/>
</dbReference>
<sequence>MDVDVRIRKTLALAWERCPALRRRMEEAGLALEDIRGEEELARIPVLKKDQLGVLQTQAPPFGGLLAVDVKELARIFVSPGPIFDPQGAVPDYWRRAQALEAAGFGPGDLVVNTFSYHLTPAGFMYDEGLRALGAVVVPTGVGNRELQVEIITKLGITGFVGTPSFLAALLEVAREKGWGPGSFPIRKA</sequence>
<dbReference type="EMBL" id="DQWS01000187">
    <property type="protein sequence ID" value="HDD53428.1"/>
    <property type="molecule type" value="Genomic_DNA"/>
</dbReference>
<protein>
    <submittedName>
        <fullName evidence="1">Phenylacetate--CoA ligase family protein</fullName>
    </submittedName>
</protein>
<dbReference type="PANTHER" id="PTHR43845">
    <property type="entry name" value="BLR5969 PROTEIN"/>
    <property type="match status" value="1"/>
</dbReference>
<gene>
    <name evidence="1" type="ORF">ENF32_05105</name>
</gene>
<accession>A0A7C0U6P5</accession>
<dbReference type="Proteomes" id="UP000885690">
    <property type="component" value="Unassembled WGS sequence"/>
</dbReference>
<evidence type="ECO:0000313" key="1">
    <source>
        <dbReference type="EMBL" id="HDD53428.1"/>
    </source>
</evidence>
<dbReference type="SUPFAM" id="SSF56801">
    <property type="entry name" value="Acetyl-CoA synthetase-like"/>
    <property type="match status" value="1"/>
</dbReference>